<dbReference type="EMBL" id="AP022557">
    <property type="protein sequence ID" value="BBW95231.1"/>
    <property type="molecule type" value="Genomic_DNA"/>
</dbReference>
<organism evidence="1 2">
    <name type="scientific">Geobacillus subterraneus</name>
    <dbReference type="NCBI Taxonomy" id="129338"/>
    <lineage>
        <taxon>Bacteria</taxon>
        <taxon>Bacillati</taxon>
        <taxon>Bacillota</taxon>
        <taxon>Bacilli</taxon>
        <taxon>Bacillales</taxon>
        <taxon>Anoxybacillaceae</taxon>
        <taxon>Geobacillus</taxon>
    </lineage>
</organism>
<proteinExistence type="predicted"/>
<name>A0A679FU02_9BACL</name>
<evidence type="ECO:0000313" key="2">
    <source>
        <dbReference type="Proteomes" id="UP000501421"/>
    </source>
</evidence>
<accession>A0A679FU02</accession>
<gene>
    <name evidence="1" type="ORF">GsuE55_00640</name>
</gene>
<protein>
    <submittedName>
        <fullName evidence="1">Uncharacterized protein</fullName>
    </submittedName>
</protein>
<keyword evidence="2" id="KW-1185">Reference proteome</keyword>
<sequence length="60" mass="6239">MGISAFWKAVAEGLIPNGGKRRVETVDSATEGAARRAGTVSGGEKRAIIPNRSLAARTTK</sequence>
<dbReference type="AlphaFoldDB" id="A0A679FU02"/>
<dbReference type="Proteomes" id="UP000501421">
    <property type="component" value="Chromosome"/>
</dbReference>
<reference evidence="2" key="1">
    <citation type="journal article" date="2020" name="Microbiol. Resour. Announc.">
        <title>Complete Genome Sequence of Geobacillus sp. Strain E55-1, Isolated from Mine Geyser in Japan.</title>
        <authorList>
            <person name="Miyazaki K."/>
            <person name="Hase E."/>
            <person name="Tokito N."/>
        </authorList>
    </citation>
    <scope>NUCLEOTIDE SEQUENCE [LARGE SCALE GENOMIC DNA]</scope>
    <source>
        <strain evidence="2">E55-1</strain>
    </source>
</reference>
<evidence type="ECO:0000313" key="1">
    <source>
        <dbReference type="EMBL" id="BBW95231.1"/>
    </source>
</evidence>